<dbReference type="Proteomes" id="UP001430356">
    <property type="component" value="Unassembled WGS sequence"/>
</dbReference>
<sequence>MGPRKSNSVASGKDDGATAGKVRKVGTSVGGGNHGGTITSSASNKSGTAAAAPPTADVSYTAEERTFLETQLALFTSAKSGVDATKMSREQWLAGLPTLVSATDRLLQAAAEQYQITCRERAAAASANAGASSGVEGSVKHGASTSSGSGNNGGGGGGADVHAHGATAKAGGPRSTPAAGTPAQFMEENAYILAQAQQLQWYPFTYQRWIEVLLEPGRYHTAREDGHLRGDAIQTSLRRCILVTYPLVEGGDFV</sequence>
<gene>
    <name evidence="2" type="ORF">NESM_000085700</name>
</gene>
<proteinExistence type="predicted"/>
<accession>A0AAW0F516</accession>
<dbReference type="EMBL" id="JAECZO010000005">
    <property type="protein sequence ID" value="KAK7200324.1"/>
    <property type="molecule type" value="Genomic_DNA"/>
</dbReference>
<evidence type="ECO:0000313" key="3">
    <source>
        <dbReference type="Proteomes" id="UP001430356"/>
    </source>
</evidence>
<feature type="region of interest" description="Disordered" evidence="1">
    <location>
        <begin position="130"/>
        <end position="181"/>
    </location>
</feature>
<evidence type="ECO:0000256" key="1">
    <source>
        <dbReference type="SAM" id="MobiDB-lite"/>
    </source>
</evidence>
<keyword evidence="3" id="KW-1185">Reference proteome</keyword>
<dbReference type="AlphaFoldDB" id="A0AAW0F516"/>
<evidence type="ECO:0000313" key="2">
    <source>
        <dbReference type="EMBL" id="KAK7200324.1"/>
    </source>
</evidence>
<name>A0AAW0F516_9TRYP</name>
<feature type="compositionally biased region" description="Polar residues" evidence="1">
    <location>
        <begin position="1"/>
        <end position="10"/>
    </location>
</feature>
<feature type="region of interest" description="Disordered" evidence="1">
    <location>
        <begin position="1"/>
        <end position="53"/>
    </location>
</feature>
<reference evidence="2 3" key="1">
    <citation type="journal article" date="2021" name="MBio">
        <title>A New Model Trypanosomatid, Novymonas esmeraldas: Genomic Perception of Its 'Candidatus Pandoraea novymonadis' Endosymbiont.</title>
        <authorList>
            <person name="Zakharova A."/>
            <person name="Saura A."/>
            <person name="Butenko A."/>
            <person name="Podesvova L."/>
            <person name="Warmusova S."/>
            <person name="Kostygov A.Y."/>
            <person name="Nenarokova A."/>
            <person name="Lukes J."/>
            <person name="Opperdoes F.R."/>
            <person name="Yurchenko V."/>
        </authorList>
    </citation>
    <scope>NUCLEOTIDE SEQUENCE [LARGE SCALE GENOMIC DNA]</scope>
    <source>
        <strain evidence="2 3">E262AT.01</strain>
    </source>
</reference>
<organism evidence="2 3">
    <name type="scientific">Novymonas esmeraldas</name>
    <dbReference type="NCBI Taxonomy" id="1808958"/>
    <lineage>
        <taxon>Eukaryota</taxon>
        <taxon>Discoba</taxon>
        <taxon>Euglenozoa</taxon>
        <taxon>Kinetoplastea</taxon>
        <taxon>Metakinetoplastina</taxon>
        <taxon>Trypanosomatida</taxon>
        <taxon>Trypanosomatidae</taxon>
        <taxon>Novymonas</taxon>
    </lineage>
</organism>
<protein>
    <submittedName>
        <fullName evidence="2">Uncharacterized protein</fullName>
    </submittedName>
</protein>
<feature type="compositionally biased region" description="Gly residues" evidence="1">
    <location>
        <begin position="150"/>
        <end position="159"/>
    </location>
</feature>
<comment type="caution">
    <text evidence="2">The sequence shown here is derived from an EMBL/GenBank/DDBJ whole genome shotgun (WGS) entry which is preliminary data.</text>
</comment>